<protein>
    <recommendedName>
        <fullName evidence="4">DUF998 domain-containing protein</fullName>
    </recommendedName>
</protein>
<keyword evidence="1" id="KW-0472">Membrane</keyword>
<feature type="transmembrane region" description="Helical" evidence="1">
    <location>
        <begin position="111"/>
        <end position="134"/>
    </location>
</feature>
<keyword evidence="1" id="KW-1133">Transmembrane helix</keyword>
<proteinExistence type="predicted"/>
<evidence type="ECO:0008006" key="4">
    <source>
        <dbReference type="Google" id="ProtNLM"/>
    </source>
</evidence>
<reference evidence="2" key="1">
    <citation type="submission" date="2022-09" db="EMBL/GenBank/DDBJ databases">
        <title>Actin cytoskeleton and complex cell architecture in an #Asgard archaeon.</title>
        <authorList>
            <person name="Ponce Toledo R.I."/>
            <person name="Schleper C."/>
            <person name="Rodrigues Oliveira T."/>
            <person name="Wollweber F."/>
            <person name="Xu J."/>
            <person name="Rittmann S."/>
            <person name="Klingl A."/>
            <person name="Pilhofer M."/>
        </authorList>
    </citation>
    <scope>NUCLEOTIDE SEQUENCE</scope>
    <source>
        <strain evidence="2">B-35</strain>
    </source>
</reference>
<evidence type="ECO:0000256" key="1">
    <source>
        <dbReference type="SAM" id="Phobius"/>
    </source>
</evidence>
<feature type="transmembrane region" description="Helical" evidence="1">
    <location>
        <begin position="38"/>
        <end position="56"/>
    </location>
</feature>
<feature type="transmembrane region" description="Helical" evidence="1">
    <location>
        <begin position="6"/>
        <end position="26"/>
    </location>
</feature>
<name>A0ABY6HX64_9ARCH</name>
<feature type="transmembrane region" description="Helical" evidence="1">
    <location>
        <begin position="76"/>
        <end position="99"/>
    </location>
</feature>
<organism evidence="2 3">
    <name type="scientific">Candidatus Lokiarchaeum ossiferum</name>
    <dbReference type="NCBI Taxonomy" id="2951803"/>
    <lineage>
        <taxon>Archaea</taxon>
        <taxon>Promethearchaeati</taxon>
        <taxon>Promethearchaeota</taxon>
        <taxon>Promethearchaeia</taxon>
        <taxon>Promethearchaeales</taxon>
        <taxon>Promethearchaeaceae</taxon>
        <taxon>Candidatus Lokiarchaeum</taxon>
    </lineage>
</organism>
<dbReference type="EMBL" id="CP104013">
    <property type="protein sequence ID" value="UYP47149.1"/>
    <property type="molecule type" value="Genomic_DNA"/>
</dbReference>
<keyword evidence="3" id="KW-1185">Reference proteome</keyword>
<dbReference type="Proteomes" id="UP001208689">
    <property type="component" value="Chromosome"/>
</dbReference>
<gene>
    <name evidence="2" type="ORF">NEF87_003434</name>
</gene>
<evidence type="ECO:0000313" key="2">
    <source>
        <dbReference type="EMBL" id="UYP47149.1"/>
    </source>
</evidence>
<evidence type="ECO:0000313" key="3">
    <source>
        <dbReference type="Proteomes" id="UP001208689"/>
    </source>
</evidence>
<keyword evidence="1" id="KW-0812">Transmembrane</keyword>
<accession>A0ABY6HX64</accession>
<feature type="transmembrane region" description="Helical" evidence="1">
    <location>
        <begin position="140"/>
        <end position="160"/>
    </location>
</feature>
<sequence>MQFSIRAGFISLMFAVFFLFTTMQVIIHSSKIIRSHPIRFIIPLVVTLVISGFMIFSDWIYVENTDISTMDYMDAIFFSFAGYIGVMIILTMLNLYIFGIRKSSVDVKRKMWFFFSGLCFMLLGLIVEGIGGIFEGFVELFDILLFMMLSIGVLLMAKAFL</sequence>